<dbReference type="Proteomes" id="UP000002051">
    <property type="component" value="Chromosome 8"/>
</dbReference>
<dbReference type="EMBL" id="CM001224">
    <property type="protein sequence ID" value="AET05391.1"/>
    <property type="molecule type" value="Genomic_DNA"/>
</dbReference>
<dbReference type="STRING" id="3880.G7LAI3"/>
<reference evidence="2" key="3">
    <citation type="submission" date="2015-04" db="UniProtKB">
        <authorList>
            <consortium name="EnsemblPlants"/>
        </authorList>
    </citation>
    <scope>IDENTIFICATION</scope>
    <source>
        <strain evidence="2">cv. Jemalong A17</strain>
    </source>
</reference>
<dbReference type="AlphaFoldDB" id="G7LAI3"/>
<reference evidence="1 3" key="2">
    <citation type="journal article" date="2014" name="BMC Genomics">
        <title>An improved genome release (version Mt4.0) for the model legume Medicago truncatula.</title>
        <authorList>
            <person name="Tang H."/>
            <person name="Krishnakumar V."/>
            <person name="Bidwell S."/>
            <person name="Rosen B."/>
            <person name="Chan A."/>
            <person name="Zhou S."/>
            <person name="Gentzbittel L."/>
            <person name="Childs K.L."/>
            <person name="Yandell M."/>
            <person name="Gundlach H."/>
            <person name="Mayer K.F."/>
            <person name="Schwartz D.C."/>
            <person name="Town C.D."/>
        </authorList>
    </citation>
    <scope>GENOME REANNOTATION</scope>
    <source>
        <strain evidence="1">A17</strain>
        <strain evidence="2 3">cv. Jemalong A17</strain>
    </source>
</reference>
<gene>
    <name evidence="1" type="ordered locus">MTR_8g104960</name>
</gene>
<keyword evidence="1" id="KW-0808">Transferase</keyword>
<proteinExistence type="predicted"/>
<dbReference type="GO" id="GO:0016746">
    <property type="term" value="F:acyltransferase activity"/>
    <property type="evidence" value="ECO:0007669"/>
    <property type="project" value="UniProtKB-KW"/>
</dbReference>
<name>G7LAI3_MEDTR</name>
<evidence type="ECO:0000313" key="1">
    <source>
        <dbReference type="EMBL" id="AET05391.1"/>
    </source>
</evidence>
<keyword evidence="3" id="KW-1185">Reference proteome</keyword>
<dbReference type="HOGENOM" id="CLU_3090335_0_0_1"/>
<keyword evidence="1" id="KW-0012">Acyltransferase</keyword>
<protein>
    <submittedName>
        <fullName evidence="1">Phospholipid:diacylglycerol acyltransferase, putative</fullName>
    </submittedName>
</protein>
<sequence>MVTLQGEKKRWNGSKDHYPPLNLLKGKGAQSGAHVDIMQVFALIEFITFEHV</sequence>
<evidence type="ECO:0000313" key="3">
    <source>
        <dbReference type="Proteomes" id="UP000002051"/>
    </source>
</evidence>
<dbReference type="PaxDb" id="3880-AET05391"/>
<dbReference type="EnsemblPlants" id="AET05391">
    <property type="protein sequence ID" value="AET05391"/>
    <property type="gene ID" value="MTR_8g104960"/>
</dbReference>
<reference evidence="1 3" key="1">
    <citation type="journal article" date="2011" name="Nature">
        <title>The Medicago genome provides insight into the evolution of rhizobial symbioses.</title>
        <authorList>
            <person name="Young N.D."/>
            <person name="Debelle F."/>
            <person name="Oldroyd G.E."/>
            <person name="Geurts R."/>
            <person name="Cannon S.B."/>
            <person name="Udvardi M.K."/>
            <person name="Benedito V.A."/>
            <person name="Mayer K.F."/>
            <person name="Gouzy J."/>
            <person name="Schoof H."/>
            <person name="Van de Peer Y."/>
            <person name="Proost S."/>
            <person name="Cook D.R."/>
            <person name="Meyers B.C."/>
            <person name="Spannagl M."/>
            <person name="Cheung F."/>
            <person name="De Mita S."/>
            <person name="Krishnakumar V."/>
            <person name="Gundlach H."/>
            <person name="Zhou S."/>
            <person name="Mudge J."/>
            <person name="Bharti A.K."/>
            <person name="Murray J.D."/>
            <person name="Naoumkina M.A."/>
            <person name="Rosen B."/>
            <person name="Silverstein K.A."/>
            <person name="Tang H."/>
            <person name="Rombauts S."/>
            <person name="Zhao P.X."/>
            <person name="Zhou P."/>
            <person name="Barbe V."/>
            <person name="Bardou P."/>
            <person name="Bechner M."/>
            <person name="Bellec A."/>
            <person name="Berger A."/>
            <person name="Berges H."/>
            <person name="Bidwell S."/>
            <person name="Bisseling T."/>
            <person name="Choisne N."/>
            <person name="Couloux A."/>
            <person name="Denny R."/>
            <person name="Deshpande S."/>
            <person name="Dai X."/>
            <person name="Doyle J.J."/>
            <person name="Dudez A.M."/>
            <person name="Farmer A.D."/>
            <person name="Fouteau S."/>
            <person name="Franken C."/>
            <person name="Gibelin C."/>
            <person name="Gish J."/>
            <person name="Goldstein S."/>
            <person name="Gonzalez A.J."/>
            <person name="Green P.J."/>
            <person name="Hallab A."/>
            <person name="Hartog M."/>
            <person name="Hua A."/>
            <person name="Humphray S.J."/>
            <person name="Jeong D.H."/>
            <person name="Jing Y."/>
            <person name="Jocker A."/>
            <person name="Kenton S.M."/>
            <person name="Kim D.J."/>
            <person name="Klee K."/>
            <person name="Lai H."/>
            <person name="Lang C."/>
            <person name="Lin S."/>
            <person name="Macmil S.L."/>
            <person name="Magdelenat G."/>
            <person name="Matthews L."/>
            <person name="McCorrison J."/>
            <person name="Monaghan E.L."/>
            <person name="Mun J.H."/>
            <person name="Najar F.Z."/>
            <person name="Nicholson C."/>
            <person name="Noirot C."/>
            <person name="O'Bleness M."/>
            <person name="Paule C.R."/>
            <person name="Poulain J."/>
            <person name="Prion F."/>
            <person name="Qin B."/>
            <person name="Qu C."/>
            <person name="Retzel E.F."/>
            <person name="Riddle C."/>
            <person name="Sallet E."/>
            <person name="Samain S."/>
            <person name="Samson N."/>
            <person name="Sanders I."/>
            <person name="Saurat O."/>
            <person name="Scarpelli C."/>
            <person name="Schiex T."/>
            <person name="Segurens B."/>
            <person name="Severin A.J."/>
            <person name="Sherrier D.J."/>
            <person name="Shi R."/>
            <person name="Sims S."/>
            <person name="Singer S.R."/>
            <person name="Sinharoy S."/>
            <person name="Sterck L."/>
            <person name="Viollet A."/>
            <person name="Wang B.B."/>
            <person name="Wang K."/>
            <person name="Wang M."/>
            <person name="Wang X."/>
            <person name="Warfsmann J."/>
            <person name="Weissenbach J."/>
            <person name="White D.D."/>
            <person name="White J.D."/>
            <person name="Wiley G.B."/>
            <person name="Wincker P."/>
            <person name="Xing Y."/>
            <person name="Yang L."/>
            <person name="Yao Z."/>
            <person name="Ying F."/>
            <person name="Zhai J."/>
            <person name="Zhou L."/>
            <person name="Zuber A."/>
            <person name="Denarie J."/>
            <person name="Dixon R.A."/>
            <person name="May G.D."/>
            <person name="Schwartz D.C."/>
            <person name="Rogers J."/>
            <person name="Quetier F."/>
            <person name="Town C.D."/>
            <person name="Roe B.A."/>
        </authorList>
    </citation>
    <scope>NUCLEOTIDE SEQUENCE [LARGE SCALE GENOMIC DNA]</scope>
    <source>
        <strain evidence="1">A17</strain>
        <strain evidence="2 3">cv. Jemalong A17</strain>
    </source>
</reference>
<accession>G7LAI3</accession>
<evidence type="ECO:0000313" key="2">
    <source>
        <dbReference type="EnsemblPlants" id="AET05391"/>
    </source>
</evidence>
<organism evidence="1 3">
    <name type="scientific">Medicago truncatula</name>
    <name type="common">Barrel medic</name>
    <name type="synonym">Medicago tribuloides</name>
    <dbReference type="NCBI Taxonomy" id="3880"/>
    <lineage>
        <taxon>Eukaryota</taxon>
        <taxon>Viridiplantae</taxon>
        <taxon>Streptophyta</taxon>
        <taxon>Embryophyta</taxon>
        <taxon>Tracheophyta</taxon>
        <taxon>Spermatophyta</taxon>
        <taxon>Magnoliopsida</taxon>
        <taxon>eudicotyledons</taxon>
        <taxon>Gunneridae</taxon>
        <taxon>Pentapetalae</taxon>
        <taxon>rosids</taxon>
        <taxon>fabids</taxon>
        <taxon>Fabales</taxon>
        <taxon>Fabaceae</taxon>
        <taxon>Papilionoideae</taxon>
        <taxon>50 kb inversion clade</taxon>
        <taxon>NPAAA clade</taxon>
        <taxon>Hologalegina</taxon>
        <taxon>IRL clade</taxon>
        <taxon>Trifolieae</taxon>
        <taxon>Medicago</taxon>
    </lineage>
</organism>